<feature type="transmembrane region" description="Helical" evidence="6">
    <location>
        <begin position="100"/>
        <end position="120"/>
    </location>
</feature>
<dbReference type="EMBL" id="MU003780">
    <property type="protein sequence ID" value="KAF2722830.1"/>
    <property type="molecule type" value="Genomic_DNA"/>
</dbReference>
<comment type="caution">
    <text evidence="7">The sequence shown here is derived from an EMBL/GenBank/DDBJ whole genome shotgun (WGS) entry which is preliminary data.</text>
</comment>
<feature type="transmembrane region" description="Helical" evidence="6">
    <location>
        <begin position="178"/>
        <end position="202"/>
    </location>
</feature>
<dbReference type="InterPro" id="IPR000791">
    <property type="entry name" value="Gpr1/Fun34/SatP-like"/>
</dbReference>
<dbReference type="OrthoDB" id="3648309at2759"/>
<dbReference type="Pfam" id="PF01184">
    <property type="entry name" value="Gpr1_Fun34_YaaH"/>
    <property type="match status" value="1"/>
</dbReference>
<evidence type="ECO:0000256" key="6">
    <source>
        <dbReference type="SAM" id="Phobius"/>
    </source>
</evidence>
<comment type="similarity">
    <text evidence="2">Belongs to the acetate uptake transporter (AceTr) (TC 2.A.96) family.</text>
</comment>
<proteinExistence type="inferred from homology"/>
<reference evidence="7" key="1">
    <citation type="journal article" date="2020" name="Stud. Mycol.">
        <title>101 Dothideomycetes genomes: a test case for predicting lifestyles and emergence of pathogens.</title>
        <authorList>
            <person name="Haridas S."/>
            <person name="Albert R."/>
            <person name="Binder M."/>
            <person name="Bloem J."/>
            <person name="Labutti K."/>
            <person name="Salamov A."/>
            <person name="Andreopoulos B."/>
            <person name="Baker S."/>
            <person name="Barry K."/>
            <person name="Bills G."/>
            <person name="Bluhm B."/>
            <person name="Cannon C."/>
            <person name="Castanera R."/>
            <person name="Culley D."/>
            <person name="Daum C."/>
            <person name="Ezra D."/>
            <person name="Gonzalez J."/>
            <person name="Henrissat B."/>
            <person name="Kuo A."/>
            <person name="Liang C."/>
            <person name="Lipzen A."/>
            <person name="Lutzoni F."/>
            <person name="Magnuson J."/>
            <person name="Mondo S."/>
            <person name="Nolan M."/>
            <person name="Ohm R."/>
            <person name="Pangilinan J."/>
            <person name="Park H.-J."/>
            <person name="Ramirez L."/>
            <person name="Alfaro M."/>
            <person name="Sun H."/>
            <person name="Tritt A."/>
            <person name="Yoshinaga Y."/>
            <person name="Zwiers L.-H."/>
            <person name="Turgeon B."/>
            <person name="Goodwin S."/>
            <person name="Spatafora J."/>
            <person name="Crous P."/>
            <person name="Grigoriev I."/>
        </authorList>
    </citation>
    <scope>NUCLEOTIDE SEQUENCE</scope>
    <source>
        <strain evidence="7">CBS 116435</strain>
    </source>
</reference>
<dbReference type="Proteomes" id="UP000799441">
    <property type="component" value="Unassembled WGS sequence"/>
</dbReference>
<evidence type="ECO:0000256" key="2">
    <source>
        <dbReference type="ARBA" id="ARBA00005587"/>
    </source>
</evidence>
<comment type="subcellular location">
    <subcellularLocation>
        <location evidence="1">Membrane</location>
        <topology evidence="1">Multi-pass membrane protein</topology>
    </subcellularLocation>
</comment>
<name>A0A9P4QBB9_9PEZI</name>
<accession>A0A9P4QBB9</accession>
<feature type="transmembrane region" description="Helical" evidence="6">
    <location>
        <begin position="48"/>
        <end position="67"/>
    </location>
</feature>
<dbReference type="PANTHER" id="PTHR31123">
    <property type="entry name" value="ACCUMULATION OF DYADS PROTEIN 2-RELATED"/>
    <property type="match status" value="1"/>
</dbReference>
<evidence type="ECO:0008006" key="9">
    <source>
        <dbReference type="Google" id="ProtNLM"/>
    </source>
</evidence>
<evidence type="ECO:0000256" key="5">
    <source>
        <dbReference type="ARBA" id="ARBA00023136"/>
    </source>
</evidence>
<evidence type="ECO:0000256" key="4">
    <source>
        <dbReference type="ARBA" id="ARBA00022989"/>
    </source>
</evidence>
<dbReference type="GO" id="GO:0015123">
    <property type="term" value="F:acetate transmembrane transporter activity"/>
    <property type="evidence" value="ECO:0007669"/>
    <property type="project" value="TreeGrafter"/>
</dbReference>
<keyword evidence="5 6" id="KW-0472">Membrane</keyword>
<dbReference type="AlphaFoldDB" id="A0A9P4QBB9"/>
<dbReference type="GO" id="GO:0005886">
    <property type="term" value="C:plasma membrane"/>
    <property type="evidence" value="ECO:0007669"/>
    <property type="project" value="TreeGrafter"/>
</dbReference>
<evidence type="ECO:0000256" key="3">
    <source>
        <dbReference type="ARBA" id="ARBA00022692"/>
    </source>
</evidence>
<dbReference type="InterPro" id="IPR051633">
    <property type="entry name" value="AceTr"/>
</dbReference>
<keyword evidence="3 6" id="KW-0812">Transmembrane</keyword>
<evidence type="ECO:0000313" key="8">
    <source>
        <dbReference type="Proteomes" id="UP000799441"/>
    </source>
</evidence>
<feature type="transmembrane region" description="Helical" evidence="6">
    <location>
        <begin position="149"/>
        <end position="171"/>
    </location>
</feature>
<gene>
    <name evidence="7" type="ORF">K431DRAFT_265964</name>
</gene>
<keyword evidence="8" id="KW-1185">Reference proteome</keyword>
<feature type="transmembrane region" description="Helical" evidence="6">
    <location>
        <begin position="73"/>
        <end position="93"/>
    </location>
</feature>
<evidence type="ECO:0000313" key="7">
    <source>
        <dbReference type="EMBL" id="KAF2722830.1"/>
    </source>
</evidence>
<evidence type="ECO:0000256" key="1">
    <source>
        <dbReference type="ARBA" id="ARBA00004141"/>
    </source>
</evidence>
<protein>
    <recommendedName>
        <fullName evidence="9">GPR1/FUN34/YaaH-class plasma membrane protein</fullName>
    </recommendedName>
</protein>
<dbReference type="PANTHER" id="PTHR31123:SF4">
    <property type="entry name" value="PROTEIN ALCS"/>
    <property type="match status" value="1"/>
</dbReference>
<organism evidence="7 8">
    <name type="scientific">Polychaeton citri CBS 116435</name>
    <dbReference type="NCBI Taxonomy" id="1314669"/>
    <lineage>
        <taxon>Eukaryota</taxon>
        <taxon>Fungi</taxon>
        <taxon>Dikarya</taxon>
        <taxon>Ascomycota</taxon>
        <taxon>Pezizomycotina</taxon>
        <taxon>Dothideomycetes</taxon>
        <taxon>Dothideomycetidae</taxon>
        <taxon>Capnodiales</taxon>
        <taxon>Capnodiaceae</taxon>
        <taxon>Polychaeton</taxon>
    </lineage>
</organism>
<sequence length="271" mass="29103">MDPDNALRKIRTAGSLSISPELFEKIYLAPEKRVAGDLRKRMGNPTPLGLIGFLLCLTPLSCDLMGWRGAGAGGAGAAGIATYFYFGGLLMIISGFLEWVLGNTFPFIVFSVFGAFWLSYAGTLQDGFYGAVSAYASTVPEGENPVNSVGFRAGFGFFLLFMGFFCLICLVCSLRTNLAFFMIFFTLVLTFGFLTGAFWQVANGNPELALKLQIGGGACGFCTTVFGWWIFIAIILASVDFPINVPVGDLSTIIKGGSERAKNEEGMGKHA</sequence>
<feature type="transmembrane region" description="Helical" evidence="6">
    <location>
        <begin position="214"/>
        <end position="237"/>
    </location>
</feature>
<keyword evidence="4 6" id="KW-1133">Transmembrane helix</keyword>